<keyword evidence="6" id="KW-1015">Disulfide bond</keyword>
<dbReference type="GO" id="GO:0098552">
    <property type="term" value="C:side of membrane"/>
    <property type="evidence" value="ECO:0007669"/>
    <property type="project" value="UniProtKB-KW"/>
</dbReference>
<evidence type="ECO:0000256" key="5">
    <source>
        <dbReference type="ARBA" id="ARBA00023136"/>
    </source>
</evidence>
<keyword evidence="13" id="KW-1185">Reference proteome</keyword>
<keyword evidence="7" id="KW-0325">Glycoprotein</keyword>
<evidence type="ECO:0000313" key="12">
    <source>
        <dbReference type="EMBL" id="KAA8542544.1"/>
    </source>
</evidence>
<evidence type="ECO:0000256" key="6">
    <source>
        <dbReference type="ARBA" id="ARBA00023157"/>
    </source>
</evidence>
<evidence type="ECO:0000256" key="10">
    <source>
        <dbReference type="SAM" id="SignalP"/>
    </source>
</evidence>
<accession>A0A5J5BIK3</accession>
<reference evidence="12 13" key="1">
    <citation type="submission" date="2019-09" db="EMBL/GenBank/DDBJ databases">
        <title>A chromosome-level genome assembly of the Chinese tupelo Nyssa sinensis.</title>
        <authorList>
            <person name="Yang X."/>
            <person name="Kang M."/>
            <person name="Yang Y."/>
            <person name="Xiong H."/>
            <person name="Wang M."/>
            <person name="Zhang Z."/>
            <person name="Wang Z."/>
            <person name="Wu H."/>
            <person name="Ma T."/>
            <person name="Liu J."/>
            <person name="Xi Z."/>
        </authorList>
    </citation>
    <scope>NUCLEOTIDE SEQUENCE [LARGE SCALE GENOMIC DNA]</scope>
    <source>
        <strain evidence="12">J267</strain>
        <tissue evidence="12">Leaf</tissue>
    </source>
</reference>
<name>A0A5J5BIK3_9ASTE</name>
<dbReference type="Gene3D" id="1.20.58.1040">
    <property type="match status" value="1"/>
</dbReference>
<gene>
    <name evidence="12" type="ORF">F0562_023696</name>
</gene>
<dbReference type="PANTHER" id="PTHR31044:SF25">
    <property type="entry name" value="PLASMODESMATA CALLOSE-BINDING PROTEIN 3"/>
    <property type="match status" value="1"/>
</dbReference>
<dbReference type="GO" id="GO:0009506">
    <property type="term" value="C:plasmodesma"/>
    <property type="evidence" value="ECO:0007669"/>
    <property type="project" value="UniProtKB-ARBA"/>
</dbReference>
<evidence type="ECO:0000256" key="3">
    <source>
        <dbReference type="ARBA" id="ARBA00022622"/>
    </source>
</evidence>
<dbReference type="InterPro" id="IPR044788">
    <property type="entry name" value="X8_dom_prot"/>
</dbReference>
<feature type="domain" description="X8" evidence="11">
    <location>
        <begin position="20"/>
        <end position="104"/>
    </location>
</feature>
<evidence type="ECO:0000256" key="8">
    <source>
        <dbReference type="ARBA" id="ARBA00023288"/>
    </source>
</evidence>
<evidence type="ECO:0000259" key="11">
    <source>
        <dbReference type="SMART" id="SM00768"/>
    </source>
</evidence>
<evidence type="ECO:0000256" key="2">
    <source>
        <dbReference type="ARBA" id="ARBA00022475"/>
    </source>
</evidence>
<evidence type="ECO:0000256" key="9">
    <source>
        <dbReference type="SAM" id="MobiDB-lite"/>
    </source>
</evidence>
<dbReference type="OrthoDB" id="1930814at2759"/>
<protein>
    <recommendedName>
        <fullName evidence="11">X8 domain-containing protein</fullName>
    </recommendedName>
</protein>
<sequence>MAALAFAVLLLATVGHSSATWCICKEGMGDAVLQKTLDYACGAGADCNFIHQNGACYNPNTVRAHCNYAVNSYFQKKGQAQGSCDFSGTAAVSASDPSTAGCVYPSSASPVSTTPVTTTPTTPSTTPTTTTPTTPSTTPKTPSTMPTTTTPSTTTPIGGSPYVTTPSTGVLGGVNNGLGPSGTGINTDMSHGGFILQKTSLFSLSMTLLFSGIMFLCG</sequence>
<keyword evidence="3" id="KW-0336">GPI-anchor</keyword>
<comment type="subcellular location">
    <subcellularLocation>
        <location evidence="1">Cell membrane</location>
        <topology evidence="1">Lipid-anchor</topology>
        <topology evidence="1">GPI-anchor</topology>
    </subcellularLocation>
</comment>
<dbReference type="SMART" id="SM00768">
    <property type="entry name" value="X8"/>
    <property type="match status" value="1"/>
</dbReference>
<dbReference type="FunFam" id="1.20.58.1040:FF:000001">
    <property type="entry name" value="Glucan endo-1,3-beta-glucosidase 4"/>
    <property type="match status" value="1"/>
</dbReference>
<evidence type="ECO:0000256" key="1">
    <source>
        <dbReference type="ARBA" id="ARBA00004609"/>
    </source>
</evidence>
<dbReference type="InterPro" id="IPR012946">
    <property type="entry name" value="X8"/>
</dbReference>
<evidence type="ECO:0000256" key="4">
    <source>
        <dbReference type="ARBA" id="ARBA00022729"/>
    </source>
</evidence>
<keyword evidence="8" id="KW-0449">Lipoprotein</keyword>
<dbReference type="PANTHER" id="PTHR31044">
    <property type="entry name" value="BETA-1,3 GLUCANASE"/>
    <property type="match status" value="1"/>
</dbReference>
<evidence type="ECO:0000313" key="13">
    <source>
        <dbReference type="Proteomes" id="UP000325577"/>
    </source>
</evidence>
<feature type="compositionally biased region" description="Low complexity" evidence="9">
    <location>
        <begin position="106"/>
        <end position="156"/>
    </location>
</feature>
<organism evidence="12 13">
    <name type="scientific">Nyssa sinensis</name>
    <dbReference type="NCBI Taxonomy" id="561372"/>
    <lineage>
        <taxon>Eukaryota</taxon>
        <taxon>Viridiplantae</taxon>
        <taxon>Streptophyta</taxon>
        <taxon>Embryophyta</taxon>
        <taxon>Tracheophyta</taxon>
        <taxon>Spermatophyta</taxon>
        <taxon>Magnoliopsida</taxon>
        <taxon>eudicotyledons</taxon>
        <taxon>Gunneridae</taxon>
        <taxon>Pentapetalae</taxon>
        <taxon>asterids</taxon>
        <taxon>Cornales</taxon>
        <taxon>Nyssaceae</taxon>
        <taxon>Nyssa</taxon>
    </lineage>
</organism>
<keyword evidence="4 10" id="KW-0732">Signal</keyword>
<dbReference type="GO" id="GO:0005886">
    <property type="term" value="C:plasma membrane"/>
    <property type="evidence" value="ECO:0007669"/>
    <property type="project" value="UniProtKB-SubCell"/>
</dbReference>
<evidence type="ECO:0000256" key="7">
    <source>
        <dbReference type="ARBA" id="ARBA00023180"/>
    </source>
</evidence>
<dbReference type="Pfam" id="PF07983">
    <property type="entry name" value="X8"/>
    <property type="match status" value="1"/>
</dbReference>
<proteinExistence type="predicted"/>
<feature type="region of interest" description="Disordered" evidence="9">
    <location>
        <begin position="106"/>
        <end position="161"/>
    </location>
</feature>
<dbReference type="Proteomes" id="UP000325577">
    <property type="component" value="Linkage Group LG12"/>
</dbReference>
<feature type="signal peptide" evidence="10">
    <location>
        <begin position="1"/>
        <end position="19"/>
    </location>
</feature>
<keyword evidence="2" id="KW-1003">Cell membrane</keyword>
<feature type="chain" id="PRO_5023865595" description="X8 domain-containing protein" evidence="10">
    <location>
        <begin position="20"/>
        <end position="218"/>
    </location>
</feature>
<keyword evidence="5" id="KW-0472">Membrane</keyword>
<dbReference type="AlphaFoldDB" id="A0A5J5BIK3"/>
<dbReference type="EMBL" id="CM018035">
    <property type="protein sequence ID" value="KAA8542544.1"/>
    <property type="molecule type" value="Genomic_DNA"/>
</dbReference>